<dbReference type="SUPFAM" id="SSF82895">
    <property type="entry name" value="TSP-1 type 1 repeat"/>
    <property type="match status" value="2"/>
</dbReference>
<feature type="disulfide bond" evidence="4">
    <location>
        <begin position="717"/>
        <end position="727"/>
    </location>
</feature>
<keyword evidence="6" id="KW-0472">Membrane</keyword>
<dbReference type="PROSITE" id="PS51121">
    <property type="entry name" value="NTA"/>
    <property type="match status" value="1"/>
</dbReference>
<dbReference type="PROSITE" id="PS01186">
    <property type="entry name" value="EGF_2"/>
    <property type="match status" value="4"/>
</dbReference>
<evidence type="ECO:0000256" key="6">
    <source>
        <dbReference type="SAM" id="Phobius"/>
    </source>
</evidence>
<feature type="disulfide bond" evidence="4">
    <location>
        <begin position="559"/>
        <end position="569"/>
    </location>
</feature>
<evidence type="ECO:0000256" key="5">
    <source>
        <dbReference type="SAM" id="MobiDB-lite"/>
    </source>
</evidence>
<dbReference type="PANTHER" id="PTHR14949:SF54">
    <property type="entry name" value="VWFD DOMAIN-CONTAINING PROTEIN"/>
    <property type="match status" value="1"/>
</dbReference>
<feature type="transmembrane region" description="Helical" evidence="6">
    <location>
        <begin position="7"/>
        <end position="27"/>
    </location>
</feature>
<dbReference type="GO" id="GO:0043236">
    <property type="term" value="F:laminin binding"/>
    <property type="evidence" value="ECO:0007669"/>
    <property type="project" value="InterPro"/>
</dbReference>
<feature type="disulfide bond" evidence="4">
    <location>
        <begin position="577"/>
        <end position="586"/>
    </location>
</feature>
<sequence>MVGVEAFLKCLIVSVLPCVISGCIYLLNGWTPVSVYDRTALAEIVVSGTVLQTFKEIRTKSETYESKIKIKQIYKGKNMLETATSIDDSSTFMIGNFGDKKMCYSDVSTGESYIFFLTVYKNRLSAKYDDFFGAVVEDTWYTEDEVYKQIGWNEWSEWSSCSKSCNTGQQARKRACSKKETSCDGTNVDTRQCNTFPCSGITDFLEIFGVYKLPLGVTIDTERHSAYNITTIANLYSPLSSVFHLDFPKDFSILFYLKINKGLSGYLLTLSDIMGNQRLAIKYGDQTLFQYSDQNDLPGEKSPLFDIPIADGKWHQVAFSVKRRHITLYFDCDSVFEQNLSRSKHSKLGNNLMFAIGPYFARHGTPFEGVLEQALIIPDPEAAKQQCHNQNKSKDGVFDQEKAIKDEANKDGDDDNKTRRKRKKKDKALKEKTKIKVLPADWSSWSPCTVTCGTGTQSRSRYCRNNEIEVEECLPDHSQVVQNRLCYLDKCKEDCFQSCLNGGSCNNNGSCDCVTGYIGKNCEKAVCEEICRNGGKCLSPGVCFCPSGYYGQYCENAICDPPCLNGGQCGKPGICSCPSGYSEPLCTPSCDITCHNGGKCIRHNTCKCKRGYTGNDCSQPVCRKGCQNGGKCVSKNKCSCPQGFRGRRCHKAICRPKCKHGSCIFPDTCKCNRGYFGQKCEDFKCKRTCKNGGSCIGPNKCKCQQGYSGKWCHIGRCEQPCMNGGKCRKDKCRCPKGFRGSRCEIRNCKYEKHNMPYEQTYKTLVREEYTTECGTWRWKTCVKTRLRYELVTKTMYRTAYRCV</sequence>
<feature type="domain" description="EGF-like" evidence="7">
    <location>
        <begin position="556"/>
        <end position="587"/>
    </location>
</feature>
<evidence type="ECO:0000313" key="9">
    <source>
        <dbReference type="EMBL" id="CAC5363591.1"/>
    </source>
</evidence>
<dbReference type="InterPro" id="IPR001791">
    <property type="entry name" value="Laminin_G"/>
</dbReference>
<feature type="region of interest" description="Disordered" evidence="5">
    <location>
        <begin position="384"/>
        <end position="431"/>
    </location>
</feature>
<keyword evidence="2" id="KW-0677">Repeat</keyword>
<protein>
    <submittedName>
        <fullName evidence="9">Wnt inhibitory factor 1,von Willebrand factor D and EGF domain-containing protein</fullName>
    </submittedName>
</protein>
<keyword evidence="4" id="KW-0245">EGF-like domain</keyword>
<dbReference type="InterPro" id="IPR048287">
    <property type="entry name" value="TSPN-like_N"/>
</dbReference>
<dbReference type="PROSITE" id="PS50026">
    <property type="entry name" value="EGF_3"/>
    <property type="match status" value="5"/>
</dbReference>
<dbReference type="Pfam" id="PF00090">
    <property type="entry name" value="TSP_1"/>
    <property type="match status" value="2"/>
</dbReference>
<reference evidence="9 10" key="1">
    <citation type="submission" date="2020-06" db="EMBL/GenBank/DDBJ databases">
        <authorList>
            <person name="Li R."/>
            <person name="Bekaert M."/>
        </authorList>
    </citation>
    <scope>NUCLEOTIDE SEQUENCE [LARGE SCALE GENOMIC DNA]</scope>
    <source>
        <strain evidence="10">wild</strain>
    </source>
</reference>
<dbReference type="PROSITE" id="PS00022">
    <property type="entry name" value="EGF_1"/>
    <property type="match status" value="4"/>
</dbReference>
<feature type="disulfide bond" evidence="4">
    <location>
        <begin position="640"/>
        <end position="649"/>
    </location>
</feature>
<dbReference type="GO" id="GO:0009952">
    <property type="term" value="P:anterior/posterior pattern specification"/>
    <property type="evidence" value="ECO:0007669"/>
    <property type="project" value="TreeGrafter"/>
</dbReference>
<feature type="disulfide bond" evidence="4">
    <location>
        <begin position="622"/>
        <end position="632"/>
    </location>
</feature>
<feature type="disulfide bond" evidence="4">
    <location>
        <begin position="545"/>
        <end position="554"/>
    </location>
</feature>
<keyword evidence="6" id="KW-1133">Transmembrane helix</keyword>
<proteinExistence type="predicted"/>
<dbReference type="Pfam" id="PF25024">
    <property type="entry name" value="EGF_TEN"/>
    <property type="match status" value="1"/>
</dbReference>
<dbReference type="GO" id="GO:0005886">
    <property type="term" value="C:plasma membrane"/>
    <property type="evidence" value="ECO:0007669"/>
    <property type="project" value="GOC"/>
</dbReference>
<dbReference type="GO" id="GO:0070697">
    <property type="term" value="F:activin receptor binding"/>
    <property type="evidence" value="ECO:0007669"/>
    <property type="project" value="TreeGrafter"/>
</dbReference>
<feature type="domain" description="EGF-like" evidence="7">
    <location>
        <begin position="523"/>
        <end position="555"/>
    </location>
</feature>
<dbReference type="InterPro" id="IPR004850">
    <property type="entry name" value="NtA_dom"/>
</dbReference>
<dbReference type="Proteomes" id="UP000507470">
    <property type="component" value="Unassembled WGS sequence"/>
</dbReference>
<feature type="disulfide bond" evidence="4">
    <location>
        <begin position="703"/>
        <end position="712"/>
    </location>
</feature>
<dbReference type="GO" id="GO:0005576">
    <property type="term" value="C:extracellular region"/>
    <property type="evidence" value="ECO:0007669"/>
    <property type="project" value="TreeGrafter"/>
</dbReference>
<dbReference type="PROSITE" id="PS50092">
    <property type="entry name" value="TSP1"/>
    <property type="match status" value="2"/>
</dbReference>
<dbReference type="SUPFAM" id="SSF50242">
    <property type="entry name" value="TIMP-like"/>
    <property type="match status" value="1"/>
</dbReference>
<keyword evidence="1" id="KW-0732">Signal</keyword>
<accession>A0A6J8AAI3</accession>
<dbReference type="Pfam" id="PF03146">
    <property type="entry name" value="NtA"/>
    <property type="match status" value="1"/>
</dbReference>
<dbReference type="SMART" id="SM00181">
    <property type="entry name" value="EGF"/>
    <property type="match status" value="8"/>
</dbReference>
<feature type="disulfide bond" evidence="4">
    <location>
        <begin position="685"/>
        <end position="695"/>
    </location>
</feature>
<dbReference type="InterPro" id="IPR036383">
    <property type="entry name" value="TSP1_rpt_sf"/>
</dbReference>
<dbReference type="InterPro" id="IPR008993">
    <property type="entry name" value="TIMP-like_OB-fold"/>
</dbReference>
<evidence type="ECO:0000256" key="3">
    <source>
        <dbReference type="ARBA" id="ARBA00023157"/>
    </source>
</evidence>
<evidence type="ECO:0000256" key="4">
    <source>
        <dbReference type="PROSITE-ProRule" id="PRU00076"/>
    </source>
</evidence>
<dbReference type="AlphaFoldDB" id="A0A6J8AAI3"/>
<evidence type="ECO:0000313" key="10">
    <source>
        <dbReference type="Proteomes" id="UP000507470"/>
    </source>
</evidence>
<gene>
    <name evidence="9" type="ORF">MCOR_4955</name>
</gene>
<dbReference type="EMBL" id="CACVKT020000900">
    <property type="protein sequence ID" value="CAC5363591.1"/>
    <property type="molecule type" value="Genomic_DNA"/>
</dbReference>
<dbReference type="SMART" id="SM00210">
    <property type="entry name" value="TSPN"/>
    <property type="match status" value="1"/>
</dbReference>
<dbReference type="InterPro" id="IPR000884">
    <property type="entry name" value="TSP1_rpt"/>
</dbReference>
<organism evidence="9 10">
    <name type="scientific">Mytilus coruscus</name>
    <name type="common">Sea mussel</name>
    <dbReference type="NCBI Taxonomy" id="42192"/>
    <lineage>
        <taxon>Eukaryota</taxon>
        <taxon>Metazoa</taxon>
        <taxon>Spiralia</taxon>
        <taxon>Lophotrochozoa</taxon>
        <taxon>Mollusca</taxon>
        <taxon>Bivalvia</taxon>
        <taxon>Autobranchia</taxon>
        <taxon>Pteriomorphia</taxon>
        <taxon>Mytilida</taxon>
        <taxon>Mytiloidea</taxon>
        <taxon>Mytilidae</taxon>
        <taxon>Mytilinae</taxon>
        <taxon>Mytilus</taxon>
    </lineage>
</organism>
<dbReference type="Gene3D" id="2.40.50.120">
    <property type="match status" value="1"/>
</dbReference>
<feature type="domain" description="EGF-like" evidence="7">
    <location>
        <begin position="618"/>
        <end position="650"/>
    </location>
</feature>
<feature type="disulfide bond" evidence="4">
    <location>
        <begin position="527"/>
        <end position="537"/>
    </location>
</feature>
<dbReference type="PANTHER" id="PTHR14949">
    <property type="entry name" value="EGF-LIKE-DOMAIN, MULTIPLE 7, 8"/>
    <property type="match status" value="1"/>
</dbReference>
<feature type="domain" description="EGF-like" evidence="7">
    <location>
        <begin position="681"/>
        <end position="713"/>
    </location>
</feature>
<dbReference type="SUPFAM" id="SSF57196">
    <property type="entry name" value="EGF/Laminin"/>
    <property type="match status" value="1"/>
</dbReference>
<evidence type="ECO:0000256" key="1">
    <source>
        <dbReference type="ARBA" id="ARBA00022729"/>
    </source>
</evidence>
<dbReference type="Pfam" id="PF02210">
    <property type="entry name" value="Laminin_G_2"/>
    <property type="match status" value="1"/>
</dbReference>
<feature type="compositionally biased region" description="Basic and acidic residues" evidence="5">
    <location>
        <begin position="392"/>
        <end position="417"/>
    </location>
</feature>
<feature type="compositionally biased region" description="Basic residues" evidence="5">
    <location>
        <begin position="418"/>
        <end position="427"/>
    </location>
</feature>
<dbReference type="GO" id="GO:0043113">
    <property type="term" value="P:receptor clustering"/>
    <property type="evidence" value="ECO:0007669"/>
    <property type="project" value="InterPro"/>
</dbReference>
<name>A0A6J8AAI3_MYTCO</name>
<comment type="caution">
    <text evidence="4">Lacks conserved residue(s) required for the propagation of feature annotation.</text>
</comment>
<dbReference type="Gene3D" id="2.20.100.10">
    <property type="entry name" value="Thrombospondin type-1 (TSP1) repeat"/>
    <property type="match status" value="2"/>
</dbReference>
<evidence type="ECO:0000256" key="2">
    <source>
        <dbReference type="ARBA" id="ARBA00022737"/>
    </source>
</evidence>
<keyword evidence="6" id="KW-0812">Transmembrane</keyword>
<keyword evidence="10" id="KW-1185">Reference proteome</keyword>
<feature type="domain" description="NtA" evidence="8">
    <location>
        <begin position="23"/>
        <end position="154"/>
    </location>
</feature>
<dbReference type="InterPro" id="IPR050969">
    <property type="entry name" value="Dev_Signal_Modulators"/>
</dbReference>
<dbReference type="InterPro" id="IPR000742">
    <property type="entry name" value="EGF"/>
</dbReference>
<dbReference type="GO" id="GO:0007507">
    <property type="term" value="P:heart development"/>
    <property type="evidence" value="ECO:0007669"/>
    <property type="project" value="TreeGrafter"/>
</dbReference>
<dbReference type="Gene3D" id="2.60.120.200">
    <property type="match status" value="1"/>
</dbReference>
<dbReference type="GO" id="GO:0009986">
    <property type="term" value="C:cell surface"/>
    <property type="evidence" value="ECO:0007669"/>
    <property type="project" value="TreeGrafter"/>
</dbReference>
<dbReference type="OrthoDB" id="382013at2759"/>
<keyword evidence="3 4" id="KW-1015">Disulfide bond</keyword>
<dbReference type="GO" id="GO:0007368">
    <property type="term" value="P:determination of left/right symmetry"/>
    <property type="evidence" value="ECO:0007669"/>
    <property type="project" value="TreeGrafter"/>
</dbReference>
<evidence type="ECO:0000259" key="8">
    <source>
        <dbReference type="PROSITE" id="PS51121"/>
    </source>
</evidence>
<dbReference type="GO" id="GO:0038100">
    <property type="term" value="F:nodal binding"/>
    <property type="evidence" value="ECO:0007669"/>
    <property type="project" value="TreeGrafter"/>
</dbReference>
<evidence type="ECO:0000259" key="7">
    <source>
        <dbReference type="PROSITE" id="PS50026"/>
    </source>
</evidence>
<dbReference type="SUPFAM" id="SSF49899">
    <property type="entry name" value="Concanavalin A-like lectins/glucanases"/>
    <property type="match status" value="1"/>
</dbReference>
<dbReference type="GO" id="GO:0038092">
    <property type="term" value="P:nodal signaling pathway"/>
    <property type="evidence" value="ECO:0007669"/>
    <property type="project" value="TreeGrafter"/>
</dbReference>
<dbReference type="SMART" id="SM00209">
    <property type="entry name" value="TSP1"/>
    <property type="match status" value="2"/>
</dbReference>
<feature type="domain" description="EGF-like" evidence="7">
    <location>
        <begin position="714"/>
        <end position="744"/>
    </location>
</feature>
<feature type="disulfide bond" evidence="4">
    <location>
        <begin position="734"/>
        <end position="743"/>
    </location>
</feature>
<dbReference type="Gene3D" id="2.10.25.10">
    <property type="entry name" value="Laminin"/>
    <property type="match status" value="7"/>
</dbReference>
<dbReference type="InterPro" id="IPR013320">
    <property type="entry name" value="ConA-like_dom_sf"/>
</dbReference>